<proteinExistence type="predicted"/>
<evidence type="ECO:0000313" key="3">
    <source>
        <dbReference type="Proteomes" id="UP000521943"/>
    </source>
</evidence>
<comment type="caution">
    <text evidence="2">The sequence shown here is derived from an EMBL/GenBank/DDBJ whole genome shotgun (WGS) entry which is preliminary data.</text>
</comment>
<dbReference type="AlphaFoldDB" id="A0A8H6M7F7"/>
<name>A0A8H6M7F7_9AGAR</name>
<feature type="compositionally biased region" description="Basic residues" evidence="1">
    <location>
        <begin position="198"/>
        <end position="209"/>
    </location>
</feature>
<keyword evidence="3" id="KW-1185">Reference proteome</keyword>
<protein>
    <recommendedName>
        <fullName evidence="4">G domain-containing protein</fullName>
    </recommendedName>
</protein>
<sequence length="209" mass="22925">MREHTIAVIGNDYTGKTTFIKAVHNAANARPGPSAAGEAPTHDQGIVEYTIPLPDGQVLTFLDTPAFHGYNVGLARTPENEEILEMLQEHLTANGARQVSHVLIFMNVSEMSSTEFNPRAQRIFEGLFLNAQVVCITTGWDQIEDGSSPPATAEEAERKEEVPGTMGMTSPVSALGCLPKPTYLLKTSYINSSPNRGRTVRSWRKGWQR</sequence>
<accession>A0A8H6M7F7</accession>
<evidence type="ECO:0000313" key="2">
    <source>
        <dbReference type="EMBL" id="KAF6757655.1"/>
    </source>
</evidence>
<evidence type="ECO:0000256" key="1">
    <source>
        <dbReference type="SAM" id="MobiDB-lite"/>
    </source>
</evidence>
<gene>
    <name evidence="2" type="ORF">DFP72DRAFT_221356</name>
</gene>
<dbReference type="Gene3D" id="3.40.50.300">
    <property type="entry name" value="P-loop containing nucleotide triphosphate hydrolases"/>
    <property type="match status" value="1"/>
</dbReference>
<feature type="region of interest" description="Disordered" evidence="1">
    <location>
        <begin position="188"/>
        <end position="209"/>
    </location>
</feature>
<dbReference type="EMBL" id="JACGCI010000021">
    <property type="protein sequence ID" value="KAF6757655.1"/>
    <property type="molecule type" value="Genomic_DNA"/>
</dbReference>
<dbReference type="InterPro" id="IPR027417">
    <property type="entry name" value="P-loop_NTPase"/>
</dbReference>
<dbReference type="SUPFAM" id="SSF52540">
    <property type="entry name" value="P-loop containing nucleoside triphosphate hydrolases"/>
    <property type="match status" value="1"/>
</dbReference>
<organism evidence="2 3">
    <name type="scientific">Ephemerocybe angulata</name>
    <dbReference type="NCBI Taxonomy" id="980116"/>
    <lineage>
        <taxon>Eukaryota</taxon>
        <taxon>Fungi</taxon>
        <taxon>Dikarya</taxon>
        <taxon>Basidiomycota</taxon>
        <taxon>Agaricomycotina</taxon>
        <taxon>Agaricomycetes</taxon>
        <taxon>Agaricomycetidae</taxon>
        <taxon>Agaricales</taxon>
        <taxon>Agaricineae</taxon>
        <taxon>Psathyrellaceae</taxon>
        <taxon>Ephemerocybe</taxon>
    </lineage>
</organism>
<dbReference type="Proteomes" id="UP000521943">
    <property type="component" value="Unassembled WGS sequence"/>
</dbReference>
<feature type="region of interest" description="Disordered" evidence="1">
    <location>
        <begin position="144"/>
        <end position="173"/>
    </location>
</feature>
<evidence type="ECO:0008006" key="4">
    <source>
        <dbReference type="Google" id="ProtNLM"/>
    </source>
</evidence>
<reference evidence="2 3" key="1">
    <citation type="submission" date="2020-07" db="EMBL/GenBank/DDBJ databases">
        <title>Comparative genomics of pyrophilous fungi reveals a link between fire events and developmental genes.</title>
        <authorList>
            <consortium name="DOE Joint Genome Institute"/>
            <person name="Steindorff A.S."/>
            <person name="Carver A."/>
            <person name="Calhoun S."/>
            <person name="Stillman K."/>
            <person name="Liu H."/>
            <person name="Lipzen A."/>
            <person name="Pangilinan J."/>
            <person name="Labutti K."/>
            <person name="Bruns T.D."/>
            <person name="Grigoriev I.V."/>
        </authorList>
    </citation>
    <scope>NUCLEOTIDE SEQUENCE [LARGE SCALE GENOMIC DNA]</scope>
    <source>
        <strain evidence="2 3">CBS 144469</strain>
    </source>
</reference>